<feature type="compositionally biased region" description="Basic and acidic residues" evidence="1">
    <location>
        <begin position="264"/>
        <end position="273"/>
    </location>
</feature>
<dbReference type="PANTHER" id="PTHR37610">
    <property type="entry name" value="CCHC-TYPE DOMAIN-CONTAINING PROTEIN"/>
    <property type="match status" value="1"/>
</dbReference>
<evidence type="ECO:0000313" key="4">
    <source>
        <dbReference type="Proteomes" id="UP000515124"/>
    </source>
</evidence>
<evidence type="ECO:0000259" key="3">
    <source>
        <dbReference type="Pfam" id="PF14244"/>
    </source>
</evidence>
<keyword evidence="4" id="KW-1185">Reference proteome</keyword>
<dbReference type="KEGG" id="pavi:110746704"/>
<dbReference type="AlphaFoldDB" id="A0A6P5RCJ3"/>
<dbReference type="PANTHER" id="PTHR37610:SF60">
    <property type="entry name" value="RETROTRANSPOSON COPIA-LIKE N-TERMINAL DOMAIN-CONTAINING PROTEIN"/>
    <property type="match status" value="1"/>
</dbReference>
<dbReference type="GeneID" id="110746704"/>
<feature type="region of interest" description="Disordered" evidence="1">
    <location>
        <begin position="256"/>
        <end position="313"/>
    </location>
</feature>
<protein>
    <submittedName>
        <fullName evidence="5">Uncharacterized protein LOC110746704</fullName>
    </submittedName>
</protein>
<accession>A0A6P5RCJ3</accession>
<proteinExistence type="predicted"/>
<feature type="compositionally biased region" description="Low complexity" evidence="1">
    <location>
        <begin position="13"/>
        <end position="25"/>
    </location>
</feature>
<reference evidence="5" key="1">
    <citation type="submission" date="2025-08" db="UniProtKB">
        <authorList>
            <consortium name="RefSeq"/>
        </authorList>
    </citation>
    <scope>IDENTIFICATION</scope>
</reference>
<feature type="compositionally biased region" description="Polar residues" evidence="1">
    <location>
        <begin position="295"/>
        <end position="309"/>
    </location>
</feature>
<evidence type="ECO:0000256" key="1">
    <source>
        <dbReference type="SAM" id="MobiDB-lite"/>
    </source>
</evidence>
<dbReference type="InterPro" id="IPR005162">
    <property type="entry name" value="Retrotrans_gag_dom"/>
</dbReference>
<organism evidence="4 5">
    <name type="scientific">Prunus avium</name>
    <name type="common">Cherry</name>
    <name type="synonym">Cerasus avium</name>
    <dbReference type="NCBI Taxonomy" id="42229"/>
    <lineage>
        <taxon>Eukaryota</taxon>
        <taxon>Viridiplantae</taxon>
        <taxon>Streptophyta</taxon>
        <taxon>Embryophyta</taxon>
        <taxon>Tracheophyta</taxon>
        <taxon>Spermatophyta</taxon>
        <taxon>Magnoliopsida</taxon>
        <taxon>eudicotyledons</taxon>
        <taxon>Gunneridae</taxon>
        <taxon>Pentapetalae</taxon>
        <taxon>rosids</taxon>
        <taxon>fabids</taxon>
        <taxon>Rosales</taxon>
        <taxon>Rosaceae</taxon>
        <taxon>Amygdaloideae</taxon>
        <taxon>Amygdaleae</taxon>
        <taxon>Prunus</taxon>
    </lineage>
</organism>
<name>A0A6P5RCJ3_PRUAV</name>
<dbReference type="Proteomes" id="UP000515124">
    <property type="component" value="Unplaced"/>
</dbReference>
<dbReference type="RefSeq" id="XP_021802635.1">
    <property type="nucleotide sequence ID" value="XM_021946943.1"/>
</dbReference>
<feature type="domain" description="Retrotransposon gag" evidence="2">
    <location>
        <begin position="112"/>
        <end position="206"/>
    </location>
</feature>
<dbReference type="Pfam" id="PF03732">
    <property type="entry name" value="Retrotrans_gag"/>
    <property type="match status" value="1"/>
</dbReference>
<evidence type="ECO:0000259" key="2">
    <source>
        <dbReference type="Pfam" id="PF03732"/>
    </source>
</evidence>
<gene>
    <name evidence="5" type="primary">LOC110746704</name>
</gene>
<feature type="domain" description="Retrotransposon Copia-like N-terminal" evidence="3">
    <location>
        <begin position="36"/>
        <end position="82"/>
    </location>
</feature>
<dbReference type="Pfam" id="PF14244">
    <property type="entry name" value="Retrotran_gag_3"/>
    <property type="match status" value="1"/>
</dbReference>
<feature type="region of interest" description="Disordered" evidence="1">
    <location>
        <begin position="1"/>
        <end position="40"/>
    </location>
</feature>
<sequence length="366" mass="40532">MSDKEQAPETKQSNSKNSSNSNSNSGMDTSNPYYVHSSDHPGHMLVPTKLNGANYPPWSKSKIHALTAKNKIGFVNGSIKPPSETENPTKYAFWNQCNSMILSWFAHSVEPDLAKGVVHTKTAHQVWEDFKDQFSQKNAPTIYQIQKSIASLTQGTMTVSAYFTKLKGLWDELETYRTPLTCNEMKAHNKEREEDKMMQFLMGLNDTFSGVRSSILMITPLPKVRQAYSLVIQDETQRQMTSGTTENFSIATAIQSRPNNSKNKHCDHCDRNGHQSHGFVPHAGSSFPSAHAAQQVGSSSVTQPSQNPIQAPDFSAHTFLSGLTSEQYQQLATAMSLVNTNASSSGNNHAFVNAVGLGYREDDWYG</sequence>
<evidence type="ECO:0000313" key="5">
    <source>
        <dbReference type="RefSeq" id="XP_021802635.1"/>
    </source>
</evidence>
<dbReference type="InterPro" id="IPR029472">
    <property type="entry name" value="Copia-like_N"/>
</dbReference>